<dbReference type="Pfam" id="PF05258">
    <property type="entry name" value="DciA"/>
    <property type="match status" value="1"/>
</dbReference>
<sequence>MGASTPEVTAMSLRPPPAKTTANLLREHKPLQALFSAAQRLGRLQALVEAQLEPAAREHCQVASWHDGCLLLLTSNGHWATRLHYQQRRLQRLLQVLPEFAGLQKIQVKVRPPNTQVAYQAHKTELSEAAADSLRSAAEGIDDPKLRAALERLARNARHD</sequence>
<dbReference type="AlphaFoldDB" id="A0A1N6VMC2"/>
<evidence type="ECO:0008006" key="3">
    <source>
        <dbReference type="Google" id="ProtNLM"/>
    </source>
</evidence>
<evidence type="ECO:0000313" key="1">
    <source>
        <dbReference type="EMBL" id="SIQ78856.1"/>
    </source>
</evidence>
<gene>
    <name evidence="1" type="ORF">SAMN05878282_10831</name>
</gene>
<protein>
    <recommendedName>
        <fullName evidence="3">DUF721 domain-containing protein</fullName>
    </recommendedName>
</protein>
<dbReference type="Proteomes" id="UP000185841">
    <property type="component" value="Unassembled WGS sequence"/>
</dbReference>
<dbReference type="InterPro" id="IPR007922">
    <property type="entry name" value="DciA-like"/>
</dbReference>
<evidence type="ECO:0000313" key="2">
    <source>
        <dbReference type="Proteomes" id="UP000185841"/>
    </source>
</evidence>
<dbReference type="EMBL" id="FTMP01000008">
    <property type="protein sequence ID" value="SIQ78856.1"/>
    <property type="molecule type" value="Genomic_DNA"/>
</dbReference>
<proteinExistence type="predicted"/>
<reference evidence="1 2" key="1">
    <citation type="submission" date="2017-01" db="EMBL/GenBank/DDBJ databases">
        <authorList>
            <person name="Mah S.A."/>
            <person name="Swanson W.J."/>
            <person name="Moy G.W."/>
            <person name="Vacquier V.D."/>
        </authorList>
    </citation>
    <scope>NUCLEOTIDE SEQUENCE [LARGE SCALE GENOMIC DNA]</scope>
    <source>
        <strain evidence="1 2">RU36E</strain>
    </source>
</reference>
<name>A0A1N6VMC2_AQUAC</name>
<accession>A0A1N6VMC2</accession>
<organism evidence="1 2">
    <name type="scientific">Aquipseudomonas alcaligenes</name>
    <name type="common">Pseudomonas alcaligenes</name>
    <dbReference type="NCBI Taxonomy" id="43263"/>
    <lineage>
        <taxon>Bacteria</taxon>
        <taxon>Pseudomonadati</taxon>
        <taxon>Pseudomonadota</taxon>
        <taxon>Gammaproteobacteria</taxon>
        <taxon>Pseudomonadales</taxon>
        <taxon>Pseudomonadaceae</taxon>
        <taxon>Aquipseudomonas</taxon>
    </lineage>
</organism>